<protein>
    <submittedName>
        <fullName evidence="3">PDZ domain-containing protein</fullName>
    </submittedName>
</protein>
<dbReference type="InterPro" id="IPR041489">
    <property type="entry name" value="PDZ_6"/>
</dbReference>
<dbReference type="Pfam" id="PF17820">
    <property type="entry name" value="PDZ_6"/>
    <property type="match status" value="1"/>
</dbReference>
<sequence length="443" mass="49224">MEWLNDVLALFQGYLYLPMNPFFYLAIVALWIQYKRQMQIERDMFGLRIHSVADQMLRTILFGCMAGMIGTVFISVFSIAVSSTDLLLIWIVSVLLSLFHIRYLCFAYAGGLIGFLSICLKFIHPPAYLPAVGMDIWNALRDVSAADLLALVALLHILEALLVWLQGSEGALPVFVEGRRGKIVGGFVLQKFWLVPMVSFVGVMGQTHGLAGDAGAYHPFGIQLLSFPHVFTAYHIAPFPVMLGYSTWTLTKNTKQKVKQSAGLVAVYGICLLALVELGLKYPILLLLASICSIVVHEWIILFDNKQERMGAPIYIKPLKGLKLLAVLSGTPAEIMGLQAGDTIVRVNGIPVNTPYDFHFAISQNPAYVKLDVLDERGELRLAGKPLYAGDHHQLGVILVPDETALQYVVLYPANVWSVMKRLFHTKRADKRGQFDPSVSSQM</sequence>
<dbReference type="SMART" id="SM00228">
    <property type="entry name" value="PDZ"/>
    <property type="match status" value="1"/>
</dbReference>
<keyword evidence="4" id="KW-1185">Reference proteome</keyword>
<organism evidence="3 4">
    <name type="scientific">Fodinisporobacter ferrooxydans</name>
    <dbReference type="NCBI Taxonomy" id="2901836"/>
    <lineage>
        <taxon>Bacteria</taxon>
        <taxon>Bacillati</taxon>
        <taxon>Bacillota</taxon>
        <taxon>Bacilli</taxon>
        <taxon>Bacillales</taxon>
        <taxon>Alicyclobacillaceae</taxon>
        <taxon>Fodinisporobacter</taxon>
    </lineage>
</organism>
<feature type="transmembrane region" description="Helical" evidence="1">
    <location>
        <begin position="15"/>
        <end position="34"/>
    </location>
</feature>
<feature type="transmembrane region" description="Helical" evidence="1">
    <location>
        <begin position="258"/>
        <end position="276"/>
    </location>
</feature>
<feature type="transmembrane region" description="Helical" evidence="1">
    <location>
        <begin position="55"/>
        <end position="74"/>
    </location>
</feature>
<dbReference type="Proteomes" id="UP000830167">
    <property type="component" value="Chromosome"/>
</dbReference>
<feature type="transmembrane region" description="Helical" evidence="1">
    <location>
        <begin position="282"/>
        <end position="303"/>
    </location>
</feature>
<dbReference type="EMBL" id="CP089291">
    <property type="protein sequence ID" value="UOF91355.1"/>
    <property type="molecule type" value="Genomic_DNA"/>
</dbReference>
<evidence type="ECO:0000313" key="4">
    <source>
        <dbReference type="Proteomes" id="UP000830167"/>
    </source>
</evidence>
<feature type="domain" description="PDZ" evidence="2">
    <location>
        <begin position="299"/>
        <end position="352"/>
    </location>
</feature>
<feature type="transmembrane region" description="Helical" evidence="1">
    <location>
        <begin position="80"/>
        <end position="99"/>
    </location>
</feature>
<gene>
    <name evidence="3" type="ORF">LSG31_03615</name>
</gene>
<dbReference type="SUPFAM" id="SSF50156">
    <property type="entry name" value="PDZ domain-like"/>
    <property type="match status" value="1"/>
</dbReference>
<proteinExistence type="predicted"/>
<keyword evidence="1" id="KW-1133">Transmembrane helix</keyword>
<dbReference type="PROSITE" id="PS50106">
    <property type="entry name" value="PDZ"/>
    <property type="match status" value="1"/>
</dbReference>
<evidence type="ECO:0000313" key="3">
    <source>
        <dbReference type="EMBL" id="UOF91355.1"/>
    </source>
</evidence>
<keyword evidence="1" id="KW-0812">Transmembrane</keyword>
<reference evidence="3" key="1">
    <citation type="submission" date="2021-12" db="EMBL/GenBank/DDBJ databases">
        <title>Alicyclobacillaceae gen. nov., sp. nov., isolated from chalcocite enrichment system.</title>
        <authorList>
            <person name="Jiang Z."/>
        </authorList>
    </citation>
    <scope>NUCLEOTIDE SEQUENCE</scope>
    <source>
        <strain evidence="3">MYW30-H2</strain>
    </source>
</reference>
<feature type="transmembrane region" description="Helical" evidence="1">
    <location>
        <begin position="186"/>
        <end position="205"/>
    </location>
</feature>
<dbReference type="InterPro" id="IPR036034">
    <property type="entry name" value="PDZ_sf"/>
</dbReference>
<keyword evidence="1" id="KW-0472">Membrane</keyword>
<feature type="transmembrane region" description="Helical" evidence="1">
    <location>
        <begin position="106"/>
        <end position="123"/>
    </location>
</feature>
<evidence type="ECO:0000259" key="2">
    <source>
        <dbReference type="PROSITE" id="PS50106"/>
    </source>
</evidence>
<feature type="transmembrane region" description="Helical" evidence="1">
    <location>
        <begin position="225"/>
        <end position="246"/>
    </location>
</feature>
<evidence type="ECO:0000256" key="1">
    <source>
        <dbReference type="SAM" id="Phobius"/>
    </source>
</evidence>
<name>A0ABY4CLL8_9BACL</name>
<dbReference type="InterPro" id="IPR001478">
    <property type="entry name" value="PDZ"/>
</dbReference>
<dbReference type="RefSeq" id="WP_347438046.1">
    <property type="nucleotide sequence ID" value="NZ_CP089291.1"/>
</dbReference>
<dbReference type="Gene3D" id="2.30.42.10">
    <property type="match status" value="1"/>
</dbReference>
<feature type="transmembrane region" description="Helical" evidence="1">
    <location>
        <begin position="143"/>
        <end position="165"/>
    </location>
</feature>
<accession>A0ABY4CLL8</accession>